<dbReference type="OrthoDB" id="9803927at2"/>
<feature type="domain" description="5'-Nucleotidase C-terminal" evidence="5">
    <location>
        <begin position="404"/>
        <end position="573"/>
    </location>
</feature>
<comment type="similarity">
    <text evidence="1 3">Belongs to the 5'-nucleotidase family.</text>
</comment>
<dbReference type="GO" id="GO:0046872">
    <property type="term" value="F:metal ion binding"/>
    <property type="evidence" value="ECO:0007669"/>
    <property type="project" value="InterPro"/>
</dbReference>
<name>A0A4V3UUC8_9GAMM</name>
<dbReference type="PRINTS" id="PR01607">
    <property type="entry name" value="APYRASEFAMLY"/>
</dbReference>
<dbReference type="PANTHER" id="PTHR11575:SF6">
    <property type="entry name" value="2',3'-CYCLIC-NUCLEOTIDE 2'-PHOSPHODIESTERASE_3'-NUCLEOTIDASE"/>
    <property type="match status" value="1"/>
</dbReference>
<evidence type="ECO:0000256" key="3">
    <source>
        <dbReference type="RuleBase" id="RU362119"/>
    </source>
</evidence>
<dbReference type="InterPro" id="IPR006179">
    <property type="entry name" value="5_nucleotidase/apyrase"/>
</dbReference>
<dbReference type="PROSITE" id="PS00786">
    <property type="entry name" value="5_NUCLEOTIDASE_2"/>
    <property type="match status" value="1"/>
</dbReference>
<dbReference type="SUPFAM" id="SSF56300">
    <property type="entry name" value="Metallo-dependent phosphatases"/>
    <property type="match status" value="1"/>
</dbReference>
<protein>
    <submittedName>
        <fullName evidence="6">2',3'-cyclic-nucleotide 2'-phosphodiesterase/3'-nucleotidase</fullName>
    </submittedName>
</protein>
<dbReference type="InterPro" id="IPR008334">
    <property type="entry name" value="5'-Nucleotdase_C"/>
</dbReference>
<dbReference type="PROSITE" id="PS51257">
    <property type="entry name" value="PROKAR_LIPOPROTEIN"/>
    <property type="match status" value="1"/>
</dbReference>
<dbReference type="NCBIfam" id="NF006938">
    <property type="entry name" value="PRK09420.1"/>
    <property type="match status" value="1"/>
</dbReference>
<gene>
    <name evidence="6" type="ORF">EDC25_12913</name>
</gene>
<dbReference type="EMBL" id="SMAF01000029">
    <property type="protein sequence ID" value="TCS93190.1"/>
    <property type="molecule type" value="Genomic_DNA"/>
</dbReference>
<dbReference type="Pfam" id="PF02872">
    <property type="entry name" value="5_nucleotid_C"/>
    <property type="match status" value="1"/>
</dbReference>
<feature type="chain" id="PRO_5023986574" evidence="3">
    <location>
        <begin position="23"/>
        <end position="663"/>
    </location>
</feature>
<evidence type="ECO:0000259" key="4">
    <source>
        <dbReference type="Pfam" id="PF00149"/>
    </source>
</evidence>
<evidence type="ECO:0000256" key="1">
    <source>
        <dbReference type="ARBA" id="ARBA00006654"/>
    </source>
</evidence>
<feature type="signal peptide" evidence="3">
    <location>
        <begin position="1"/>
        <end position="22"/>
    </location>
</feature>
<dbReference type="InterPro" id="IPR036907">
    <property type="entry name" value="5'-Nucleotdase_C_sf"/>
</dbReference>
<accession>A0A4V3UUC8</accession>
<sequence length="663" mass="71592">MVQPLIRFAGAVTALCVLVACAATRPRGGEDEWQATLAVLATSDLHGNVLGFDYYRRREDPTVGFDRVATLVAQARARYADTLLVDNGDTIQGTPLADWQARVQPPACEDRLAIHVAMDHVGYDAGTLGNHEFNYGLPFLSQVAGVPFDDGQADCRGPGFPLLLSNLVHADDGRPLLPPRLLLERQLHARDAKGEVVRKPVRIGLVALAPPGIMKWDARHLAGRVRMVDALDATRGQVAALRADGADVVIALVHGGLDTRPWDGTLDNPGWHVAASGLVDAMVLGHEHLRFPDPHSARPAYGDLPGVDAGAGRVHGVPAVMPSFWGRALGVIELSLRFRDGRWQVDRDDSRSLLLPHGATDASGVTPDAQVAGLVAQAHAGTLAWLEEPIAETRIAMTTFFADVGDTSALDVVNRAQVDYLRERIDADWPQLRGLPLLSAAAPFKTGSAGPDDYTQVAAGTLAIRHAADLYLYPNTLVAVKVTGAQLKAWLEQSAKRFNRIDPDVATPQPLVDTGVAGYNFDVIDGVRYVIDLTREAGARIVDLRHADGRAVDPQEWLLVATNNYRAGNGQSFGFDASALVVDTQAGNRDVLIDWLRERRVVDGRDPRSAPPWRFAPLPPQANVTFSTRAGLAAEPSFGPHRLQRVADTDDGRAVYRLHVGPE</sequence>
<dbReference type="Pfam" id="PF00149">
    <property type="entry name" value="Metallophos"/>
    <property type="match status" value="1"/>
</dbReference>
<evidence type="ECO:0000256" key="2">
    <source>
        <dbReference type="ARBA" id="ARBA00022729"/>
    </source>
</evidence>
<dbReference type="GO" id="GO:0030288">
    <property type="term" value="C:outer membrane-bounded periplasmic space"/>
    <property type="evidence" value="ECO:0007669"/>
    <property type="project" value="TreeGrafter"/>
</dbReference>
<evidence type="ECO:0000313" key="7">
    <source>
        <dbReference type="Proteomes" id="UP000294599"/>
    </source>
</evidence>
<evidence type="ECO:0000259" key="5">
    <source>
        <dbReference type="Pfam" id="PF02872"/>
    </source>
</evidence>
<dbReference type="AlphaFoldDB" id="A0A4V3UUC8"/>
<keyword evidence="3" id="KW-0378">Hydrolase</keyword>
<organism evidence="6 7">
    <name type="scientific">Pseudofulvimonas gallinarii</name>
    <dbReference type="NCBI Taxonomy" id="634155"/>
    <lineage>
        <taxon>Bacteria</taxon>
        <taxon>Pseudomonadati</taxon>
        <taxon>Pseudomonadota</taxon>
        <taxon>Gammaproteobacteria</taxon>
        <taxon>Lysobacterales</taxon>
        <taxon>Rhodanobacteraceae</taxon>
        <taxon>Pseudofulvimonas</taxon>
    </lineage>
</organism>
<dbReference type="GO" id="GO:0000166">
    <property type="term" value="F:nucleotide binding"/>
    <property type="evidence" value="ECO:0007669"/>
    <property type="project" value="UniProtKB-KW"/>
</dbReference>
<dbReference type="SUPFAM" id="SSF55816">
    <property type="entry name" value="5'-nucleotidase (syn. UDP-sugar hydrolase), C-terminal domain"/>
    <property type="match status" value="1"/>
</dbReference>
<keyword evidence="7" id="KW-1185">Reference proteome</keyword>
<dbReference type="GO" id="GO:0016788">
    <property type="term" value="F:hydrolase activity, acting on ester bonds"/>
    <property type="evidence" value="ECO:0007669"/>
    <property type="project" value="InterPro"/>
</dbReference>
<feature type="domain" description="Calcineurin-like phosphoesterase" evidence="4">
    <location>
        <begin position="39"/>
        <end position="288"/>
    </location>
</feature>
<dbReference type="RefSeq" id="WP_132577682.1">
    <property type="nucleotide sequence ID" value="NZ_JBHLWF010000078.1"/>
</dbReference>
<comment type="caution">
    <text evidence="6">The sequence shown here is derived from an EMBL/GenBank/DDBJ whole genome shotgun (WGS) entry which is preliminary data.</text>
</comment>
<dbReference type="Gene3D" id="3.60.21.10">
    <property type="match status" value="1"/>
</dbReference>
<evidence type="ECO:0000313" key="6">
    <source>
        <dbReference type="EMBL" id="TCS93190.1"/>
    </source>
</evidence>
<dbReference type="Gene3D" id="3.90.780.10">
    <property type="entry name" value="5'-Nucleotidase, C-terminal domain"/>
    <property type="match status" value="1"/>
</dbReference>
<proteinExistence type="inferred from homology"/>
<keyword evidence="2 3" id="KW-0732">Signal</keyword>
<reference evidence="6 7" key="1">
    <citation type="submission" date="2019-03" db="EMBL/GenBank/DDBJ databases">
        <title>Genomic Encyclopedia of Type Strains, Phase IV (KMG-IV): sequencing the most valuable type-strain genomes for metagenomic binning, comparative biology and taxonomic classification.</title>
        <authorList>
            <person name="Goeker M."/>
        </authorList>
    </citation>
    <scope>NUCLEOTIDE SEQUENCE [LARGE SCALE GENOMIC DNA]</scope>
    <source>
        <strain evidence="6 7">DSM 21944</strain>
    </source>
</reference>
<dbReference type="InterPro" id="IPR029052">
    <property type="entry name" value="Metallo-depent_PP-like"/>
</dbReference>
<dbReference type="InterPro" id="IPR006146">
    <property type="entry name" value="5'-Nucleotdase_CS"/>
</dbReference>
<dbReference type="InterPro" id="IPR004843">
    <property type="entry name" value="Calcineurin-like_PHP"/>
</dbReference>
<keyword evidence="3" id="KW-0547">Nucleotide-binding</keyword>
<dbReference type="PANTHER" id="PTHR11575">
    <property type="entry name" value="5'-NUCLEOTIDASE-RELATED"/>
    <property type="match status" value="1"/>
</dbReference>
<dbReference type="GO" id="GO:0009166">
    <property type="term" value="P:nucleotide catabolic process"/>
    <property type="evidence" value="ECO:0007669"/>
    <property type="project" value="InterPro"/>
</dbReference>
<dbReference type="Proteomes" id="UP000294599">
    <property type="component" value="Unassembled WGS sequence"/>
</dbReference>